<name>A0A2S8IWQ2_RHOOP</name>
<dbReference type="AlphaFoldDB" id="A0A2S8IWQ2"/>
<accession>A0A2S8IWQ2</accession>
<sequence length="291" mass="29623">MVPSVRGVELAEVAGEPGFPVPGSPELSGLSRQERLDYLRRRMAAVPARGESVASRAPVESAFPMTGTSAAPDSHAAGVLPVPAALAELLPRGGLVRGSVVSVSGATSLLLGLVASVTAGGGHVAVIGHPRLGVLAAVEMGAQLERLALIPDPGADPVEIAAVLLDGMDLVVLGLGGASVAPSRARAVVARARSKGATLVVTDGHWDGAEMRLEARVHGYAGLGNGSQDRGCGRLRSLSLAVCARGRSFQPRTTRLDVRSAQGRVEWVSAPEPVAPLEVAPFPAPVEVVGL</sequence>
<organism evidence="1 2">
    <name type="scientific">Rhodococcus opacus</name>
    <name type="common">Nocardia opaca</name>
    <dbReference type="NCBI Taxonomy" id="37919"/>
    <lineage>
        <taxon>Bacteria</taxon>
        <taxon>Bacillati</taxon>
        <taxon>Actinomycetota</taxon>
        <taxon>Actinomycetes</taxon>
        <taxon>Mycobacteriales</taxon>
        <taxon>Nocardiaceae</taxon>
        <taxon>Rhodococcus</taxon>
    </lineage>
</organism>
<protein>
    <submittedName>
        <fullName evidence="1">Uncharacterized protein</fullName>
    </submittedName>
</protein>
<gene>
    <name evidence="1" type="ORF">C5613_31840</name>
</gene>
<dbReference type="Proteomes" id="UP000239290">
    <property type="component" value="Unassembled WGS sequence"/>
</dbReference>
<comment type="caution">
    <text evidence="1">The sequence shown here is derived from an EMBL/GenBank/DDBJ whole genome shotgun (WGS) entry which is preliminary data.</text>
</comment>
<evidence type="ECO:0000313" key="2">
    <source>
        <dbReference type="Proteomes" id="UP000239290"/>
    </source>
</evidence>
<proteinExistence type="predicted"/>
<reference evidence="2" key="1">
    <citation type="submission" date="2018-02" db="EMBL/GenBank/DDBJ databases">
        <title>Draft genome sequencing of Rhodococcus opacus KU647198.</title>
        <authorList>
            <person name="Zheng B.-X."/>
        </authorList>
    </citation>
    <scope>NUCLEOTIDE SEQUENCE [LARGE SCALE GENOMIC DNA]</scope>
    <source>
        <strain evidence="2">04-OD7</strain>
    </source>
</reference>
<dbReference type="EMBL" id="PUIO01000048">
    <property type="protein sequence ID" value="PQP18792.1"/>
    <property type="molecule type" value="Genomic_DNA"/>
</dbReference>
<evidence type="ECO:0000313" key="1">
    <source>
        <dbReference type="EMBL" id="PQP18792.1"/>
    </source>
</evidence>